<evidence type="ECO:0008006" key="2">
    <source>
        <dbReference type="Google" id="ProtNLM"/>
    </source>
</evidence>
<gene>
    <name evidence="1" type="ORF">ZEAMMB73_Zm00001d051068</name>
</gene>
<sequence length="93" mass="10687">MQRMSSRHEDYYLKSLELSLASDMSLKFTLWGNQASNFSICDIYNQSNNQPIVILLVGFLAKQFKGQPYLSGTTTSLWYFNPGIPEAQTYYNT</sequence>
<dbReference type="PANTHER" id="PTHR47165">
    <property type="entry name" value="OS03G0429900 PROTEIN"/>
    <property type="match status" value="1"/>
</dbReference>
<dbReference type="AlphaFoldDB" id="A0A1D6Q4T6"/>
<dbReference type="Gene3D" id="2.40.50.140">
    <property type="entry name" value="Nucleic acid-binding proteins"/>
    <property type="match status" value="1"/>
</dbReference>
<name>A0A1D6Q4T6_MAIZE</name>
<dbReference type="InParanoid" id="A0A1D6Q4T6"/>
<proteinExistence type="predicted"/>
<reference evidence="1" key="1">
    <citation type="submission" date="2015-12" db="EMBL/GenBank/DDBJ databases">
        <title>Update maize B73 reference genome by single molecule sequencing technologies.</title>
        <authorList>
            <consortium name="Maize Genome Sequencing Project"/>
            <person name="Ware D."/>
        </authorList>
    </citation>
    <scope>NUCLEOTIDE SEQUENCE</scope>
    <source>
        <tissue evidence="1">Seedling</tissue>
    </source>
</reference>
<dbReference type="SMR" id="A0A1D6Q4T6"/>
<accession>A0A1D6Q4T6</accession>
<dbReference type="InterPro" id="IPR012340">
    <property type="entry name" value="NA-bd_OB-fold"/>
</dbReference>
<evidence type="ECO:0000313" key="1">
    <source>
        <dbReference type="EMBL" id="AQK53564.1"/>
    </source>
</evidence>
<dbReference type="EMBL" id="CM000780">
    <property type="protein sequence ID" value="AQK53564.1"/>
    <property type="molecule type" value="Genomic_DNA"/>
</dbReference>
<dbReference type="CDD" id="cd04481">
    <property type="entry name" value="RPA1_DBD_B_like"/>
    <property type="match status" value="1"/>
</dbReference>
<dbReference type="SUPFAM" id="SSF50249">
    <property type="entry name" value="Nucleic acid-binding proteins"/>
    <property type="match status" value="1"/>
</dbReference>
<protein>
    <recommendedName>
        <fullName evidence="2">Replication protein A OB domain-containing protein</fullName>
    </recommendedName>
</protein>
<dbReference type="PANTHER" id="PTHR47165:SF3">
    <property type="entry name" value="RETROTRANSPOSON-LIKE PROTEIN"/>
    <property type="match status" value="1"/>
</dbReference>
<organism evidence="1">
    <name type="scientific">Zea mays</name>
    <name type="common">Maize</name>
    <dbReference type="NCBI Taxonomy" id="4577"/>
    <lineage>
        <taxon>Eukaryota</taxon>
        <taxon>Viridiplantae</taxon>
        <taxon>Streptophyta</taxon>
        <taxon>Embryophyta</taxon>
        <taxon>Tracheophyta</taxon>
        <taxon>Spermatophyta</taxon>
        <taxon>Magnoliopsida</taxon>
        <taxon>Liliopsida</taxon>
        <taxon>Poales</taxon>
        <taxon>Poaceae</taxon>
        <taxon>PACMAD clade</taxon>
        <taxon>Panicoideae</taxon>
        <taxon>Andropogonodae</taxon>
        <taxon>Andropogoneae</taxon>
        <taxon>Tripsacinae</taxon>
        <taxon>Zea</taxon>
    </lineage>
</organism>